<dbReference type="AlphaFoldDB" id="A0AAV2NYP1"/>
<evidence type="ECO:0000313" key="2">
    <source>
        <dbReference type="Proteomes" id="UP001497644"/>
    </source>
</evidence>
<accession>A0AAV2NYP1</accession>
<dbReference type="Proteomes" id="UP001497644">
    <property type="component" value="Chromosome 5"/>
</dbReference>
<keyword evidence="2" id="KW-1185">Reference proteome</keyword>
<evidence type="ECO:0000313" key="1">
    <source>
        <dbReference type="EMBL" id="CAL1684478.1"/>
    </source>
</evidence>
<reference evidence="1" key="1">
    <citation type="submission" date="2024-04" db="EMBL/GenBank/DDBJ databases">
        <authorList>
            <consortium name="Molecular Ecology Group"/>
        </authorList>
    </citation>
    <scope>NUCLEOTIDE SEQUENCE</scope>
</reference>
<sequence>MMAGERSGSRECSCTRLRHTQPNIGGRISQAVWRALGAPDAAMRKNVRIRICCFPFKTARPFAFFAASDAARDSYLGTCISQSGQTMKLSASCQSRPEF</sequence>
<protein>
    <submittedName>
        <fullName evidence="1">Uncharacterized protein</fullName>
    </submittedName>
</protein>
<organism evidence="1 2">
    <name type="scientific">Lasius platythorax</name>
    <dbReference type="NCBI Taxonomy" id="488582"/>
    <lineage>
        <taxon>Eukaryota</taxon>
        <taxon>Metazoa</taxon>
        <taxon>Ecdysozoa</taxon>
        <taxon>Arthropoda</taxon>
        <taxon>Hexapoda</taxon>
        <taxon>Insecta</taxon>
        <taxon>Pterygota</taxon>
        <taxon>Neoptera</taxon>
        <taxon>Endopterygota</taxon>
        <taxon>Hymenoptera</taxon>
        <taxon>Apocrita</taxon>
        <taxon>Aculeata</taxon>
        <taxon>Formicoidea</taxon>
        <taxon>Formicidae</taxon>
        <taxon>Formicinae</taxon>
        <taxon>Lasius</taxon>
        <taxon>Lasius</taxon>
    </lineage>
</organism>
<proteinExistence type="predicted"/>
<gene>
    <name evidence="1" type="ORF">LPLAT_LOCUS10096</name>
</gene>
<name>A0AAV2NYP1_9HYME</name>
<dbReference type="EMBL" id="OZ034828">
    <property type="protein sequence ID" value="CAL1684478.1"/>
    <property type="molecule type" value="Genomic_DNA"/>
</dbReference>